<dbReference type="Proteomes" id="UP000321393">
    <property type="component" value="Unassembled WGS sequence"/>
</dbReference>
<dbReference type="InterPro" id="IPR043502">
    <property type="entry name" value="DNA/RNA_pol_sf"/>
</dbReference>
<dbReference type="Gene3D" id="3.30.70.270">
    <property type="match status" value="1"/>
</dbReference>
<reference evidence="4 5" key="1">
    <citation type="submission" date="2019-08" db="EMBL/GenBank/DDBJ databases">
        <title>Draft genome sequences of two oriental melons (Cucumis melo L. var makuwa).</title>
        <authorList>
            <person name="Kwon S.-Y."/>
        </authorList>
    </citation>
    <scope>NUCLEOTIDE SEQUENCE [LARGE SCALE GENOMIC DNA]</scope>
    <source>
        <strain evidence="5">cv. Chang Bougi</strain>
        <strain evidence="4">cv. SW 3</strain>
        <tissue evidence="3">Leaf</tissue>
    </source>
</reference>
<name>A0A5D3CAV9_CUCMM</name>
<dbReference type="PANTHER" id="PTHR24559">
    <property type="entry name" value="TRANSPOSON TY3-I GAG-POL POLYPROTEIN"/>
    <property type="match status" value="1"/>
</dbReference>
<gene>
    <name evidence="3" type="ORF">E5676_scaffold648G001470</name>
    <name evidence="2" type="ORF">E6C27_scaffold115G001940</name>
</gene>
<dbReference type="InterPro" id="IPR053134">
    <property type="entry name" value="RNA-dir_DNA_polymerase"/>
</dbReference>
<evidence type="ECO:0000313" key="3">
    <source>
        <dbReference type="EMBL" id="TYK08344.1"/>
    </source>
</evidence>
<protein>
    <submittedName>
        <fullName evidence="3">Ty3-gypsy retrotransposon protein</fullName>
    </submittedName>
</protein>
<accession>A0A5D3CAV9</accession>
<dbReference type="InterPro" id="IPR043128">
    <property type="entry name" value="Rev_trsase/Diguanyl_cyclase"/>
</dbReference>
<comment type="caution">
    <text evidence="3">The sequence shown here is derived from an EMBL/GenBank/DDBJ whole genome shotgun (WGS) entry which is preliminary data.</text>
</comment>
<dbReference type="Proteomes" id="UP000321947">
    <property type="component" value="Unassembled WGS sequence"/>
</dbReference>
<dbReference type="SUPFAM" id="SSF56672">
    <property type="entry name" value="DNA/RNA polymerases"/>
    <property type="match status" value="1"/>
</dbReference>
<evidence type="ECO:0000313" key="4">
    <source>
        <dbReference type="Proteomes" id="UP000321393"/>
    </source>
</evidence>
<dbReference type="OrthoDB" id="999584at2759"/>
<organism evidence="3 5">
    <name type="scientific">Cucumis melo var. makuwa</name>
    <name type="common">Oriental melon</name>
    <dbReference type="NCBI Taxonomy" id="1194695"/>
    <lineage>
        <taxon>Eukaryota</taxon>
        <taxon>Viridiplantae</taxon>
        <taxon>Streptophyta</taxon>
        <taxon>Embryophyta</taxon>
        <taxon>Tracheophyta</taxon>
        <taxon>Spermatophyta</taxon>
        <taxon>Magnoliopsida</taxon>
        <taxon>eudicotyledons</taxon>
        <taxon>Gunneridae</taxon>
        <taxon>Pentapetalae</taxon>
        <taxon>rosids</taxon>
        <taxon>fabids</taxon>
        <taxon>Cucurbitales</taxon>
        <taxon>Cucurbitaceae</taxon>
        <taxon>Benincaseae</taxon>
        <taxon>Cucumis</taxon>
    </lineage>
</organism>
<dbReference type="AlphaFoldDB" id="A0A5D3CAV9"/>
<dbReference type="PANTHER" id="PTHR24559:SF447">
    <property type="entry name" value="RNA-DIRECTED DNA POLYMERASE HOMOLOG"/>
    <property type="match status" value="1"/>
</dbReference>
<dbReference type="EMBL" id="SSTD01012901">
    <property type="protein sequence ID" value="TYK08344.1"/>
    <property type="molecule type" value="Genomic_DNA"/>
</dbReference>
<dbReference type="Pfam" id="PF00078">
    <property type="entry name" value="RVT_1"/>
    <property type="match status" value="1"/>
</dbReference>
<dbReference type="EMBL" id="SSTE01013117">
    <property type="protein sequence ID" value="KAA0047688.1"/>
    <property type="molecule type" value="Genomic_DNA"/>
</dbReference>
<dbReference type="InterPro" id="IPR000477">
    <property type="entry name" value="RT_dom"/>
</dbReference>
<proteinExistence type="predicted"/>
<evidence type="ECO:0000313" key="5">
    <source>
        <dbReference type="Proteomes" id="UP000321947"/>
    </source>
</evidence>
<dbReference type="STRING" id="1194695.A0A5D3CAV9"/>
<feature type="domain" description="Reverse transcriptase" evidence="1">
    <location>
        <begin position="77"/>
        <end position="167"/>
    </location>
</feature>
<evidence type="ECO:0000313" key="2">
    <source>
        <dbReference type="EMBL" id="KAA0047688.1"/>
    </source>
</evidence>
<sequence>MKASKLLNQGTWSILASVMDTREPEISLSSKPVVREYPEVFLNELPGLPPHREIHFAIELEPGTVPISRAPYIMALAKLKELKVQLQEYGHYEFSVISFGLIKALAMFMDLMNKVFKDFLNTFMIVFIDDIFLYSKIEAEHEKVSFLRHVVSSEGVFMDPTKIEVVTSWSHLLQSMKFNRSSFQNLKQKLATASVLIVPDGIKAEPLVVRYGSGMKQKKVGM</sequence>
<evidence type="ECO:0000259" key="1">
    <source>
        <dbReference type="Pfam" id="PF00078"/>
    </source>
</evidence>